<dbReference type="Gene3D" id="1.10.3730.20">
    <property type="match status" value="1"/>
</dbReference>
<evidence type="ECO:0000256" key="1">
    <source>
        <dbReference type="ARBA" id="ARBA00004141"/>
    </source>
</evidence>
<feature type="transmembrane region" description="Helical" evidence="6">
    <location>
        <begin position="285"/>
        <end position="303"/>
    </location>
</feature>
<feature type="transmembrane region" description="Helical" evidence="6">
    <location>
        <begin position="260"/>
        <end position="279"/>
    </location>
</feature>
<feature type="transmembrane region" description="Helical" evidence="6">
    <location>
        <begin position="53"/>
        <end position="72"/>
    </location>
</feature>
<evidence type="ECO:0000259" key="7">
    <source>
        <dbReference type="Pfam" id="PF00892"/>
    </source>
</evidence>
<feature type="transmembrane region" description="Helical" evidence="6">
    <location>
        <begin position="198"/>
        <end position="218"/>
    </location>
</feature>
<dbReference type="PANTHER" id="PTHR32322:SF2">
    <property type="entry name" value="EAMA DOMAIN-CONTAINING PROTEIN"/>
    <property type="match status" value="1"/>
</dbReference>
<feature type="domain" description="EamA" evidence="7">
    <location>
        <begin position="168"/>
        <end position="300"/>
    </location>
</feature>
<dbReference type="SUPFAM" id="SSF103481">
    <property type="entry name" value="Multidrug resistance efflux transporter EmrE"/>
    <property type="match status" value="2"/>
</dbReference>
<protein>
    <submittedName>
        <fullName evidence="8">DMT family transporter</fullName>
    </submittedName>
</protein>
<dbReference type="RefSeq" id="WP_377150117.1">
    <property type="nucleotide sequence ID" value="NZ_JBHSAF010000001.1"/>
</dbReference>
<comment type="subcellular location">
    <subcellularLocation>
        <location evidence="1">Membrane</location>
        <topology evidence="1">Multi-pass membrane protein</topology>
    </subcellularLocation>
</comment>
<feature type="transmembrane region" description="Helical" evidence="6">
    <location>
        <begin position="167"/>
        <end position="186"/>
    </location>
</feature>
<keyword evidence="9" id="KW-1185">Reference proteome</keyword>
<keyword evidence="3 6" id="KW-0812">Transmembrane</keyword>
<sequence>MEQQAILTAPKVQAAQGEHRGMALLALAGAVLLWGTSYAAAKTALQQVSPATLIGLRMLLASLVLLPFWSRLPRPRYQTGDGRWLLVLGLLQPCLYFLCEVEALRHTSSAQAGTIAALVPLFVAVMARIWLGERLRRPALLGLLISLAGVILLSLAAVGSATAPDPLLGNSLQLMAMVCAASYMVLLKRLSDRYDTWWLTGVQNLLGVLFYLPAVWLARESLWHVDLQGWLAIGYLGGIVTLGGFGLYNMALRVLPASEAALSINLVPLLAILVGWLLLGEAMTLLQSLAALLILGGVVMSQLKRH</sequence>
<dbReference type="InterPro" id="IPR037185">
    <property type="entry name" value="EmrE-like"/>
</dbReference>
<feature type="transmembrane region" description="Helical" evidence="6">
    <location>
        <begin position="84"/>
        <end position="104"/>
    </location>
</feature>
<proteinExistence type="inferred from homology"/>
<gene>
    <name evidence="8" type="ORF">ACFOSS_01335</name>
</gene>
<comment type="similarity">
    <text evidence="2">Belongs to the EamA transporter family.</text>
</comment>
<evidence type="ECO:0000256" key="6">
    <source>
        <dbReference type="SAM" id="Phobius"/>
    </source>
</evidence>
<evidence type="ECO:0000256" key="4">
    <source>
        <dbReference type="ARBA" id="ARBA00022989"/>
    </source>
</evidence>
<evidence type="ECO:0000256" key="2">
    <source>
        <dbReference type="ARBA" id="ARBA00007362"/>
    </source>
</evidence>
<feature type="transmembrane region" description="Helical" evidence="6">
    <location>
        <begin position="110"/>
        <end position="131"/>
    </location>
</feature>
<evidence type="ECO:0000313" key="8">
    <source>
        <dbReference type="EMBL" id="MFC3912104.1"/>
    </source>
</evidence>
<name>A0ABV8CJ24_9GAMM</name>
<dbReference type="InterPro" id="IPR000620">
    <property type="entry name" value="EamA_dom"/>
</dbReference>
<evidence type="ECO:0000313" key="9">
    <source>
        <dbReference type="Proteomes" id="UP001595692"/>
    </source>
</evidence>
<organism evidence="8 9">
    <name type="scientific">Pseudaeromonas sharmana</name>
    <dbReference type="NCBI Taxonomy" id="328412"/>
    <lineage>
        <taxon>Bacteria</taxon>
        <taxon>Pseudomonadati</taxon>
        <taxon>Pseudomonadota</taxon>
        <taxon>Gammaproteobacteria</taxon>
        <taxon>Aeromonadales</taxon>
        <taxon>Aeromonadaceae</taxon>
        <taxon>Pseudaeromonas</taxon>
    </lineage>
</organism>
<keyword evidence="5 6" id="KW-0472">Membrane</keyword>
<dbReference type="Proteomes" id="UP001595692">
    <property type="component" value="Unassembled WGS sequence"/>
</dbReference>
<feature type="transmembrane region" description="Helical" evidence="6">
    <location>
        <begin position="230"/>
        <end position="248"/>
    </location>
</feature>
<comment type="caution">
    <text evidence="8">The sequence shown here is derived from an EMBL/GenBank/DDBJ whole genome shotgun (WGS) entry which is preliminary data.</text>
</comment>
<feature type="transmembrane region" description="Helical" evidence="6">
    <location>
        <begin position="138"/>
        <end position="161"/>
    </location>
</feature>
<dbReference type="EMBL" id="JBHSAF010000001">
    <property type="protein sequence ID" value="MFC3912104.1"/>
    <property type="molecule type" value="Genomic_DNA"/>
</dbReference>
<feature type="transmembrane region" description="Helical" evidence="6">
    <location>
        <begin position="21"/>
        <end position="41"/>
    </location>
</feature>
<dbReference type="Pfam" id="PF00892">
    <property type="entry name" value="EamA"/>
    <property type="match status" value="2"/>
</dbReference>
<evidence type="ECO:0000256" key="5">
    <source>
        <dbReference type="ARBA" id="ARBA00023136"/>
    </source>
</evidence>
<evidence type="ECO:0000256" key="3">
    <source>
        <dbReference type="ARBA" id="ARBA00022692"/>
    </source>
</evidence>
<keyword evidence="4 6" id="KW-1133">Transmembrane helix</keyword>
<feature type="domain" description="EamA" evidence="7">
    <location>
        <begin position="23"/>
        <end position="154"/>
    </location>
</feature>
<accession>A0ABV8CJ24</accession>
<dbReference type="InterPro" id="IPR050638">
    <property type="entry name" value="AA-Vitamin_Transporters"/>
</dbReference>
<reference evidence="9" key="1">
    <citation type="journal article" date="2019" name="Int. J. Syst. Evol. Microbiol.">
        <title>The Global Catalogue of Microorganisms (GCM) 10K type strain sequencing project: providing services to taxonomists for standard genome sequencing and annotation.</title>
        <authorList>
            <consortium name="The Broad Institute Genomics Platform"/>
            <consortium name="The Broad Institute Genome Sequencing Center for Infectious Disease"/>
            <person name="Wu L."/>
            <person name="Ma J."/>
        </authorList>
    </citation>
    <scope>NUCLEOTIDE SEQUENCE [LARGE SCALE GENOMIC DNA]</scope>
    <source>
        <strain evidence="9">CCUG 54939</strain>
    </source>
</reference>
<dbReference type="PANTHER" id="PTHR32322">
    <property type="entry name" value="INNER MEMBRANE TRANSPORTER"/>
    <property type="match status" value="1"/>
</dbReference>